<dbReference type="EMBL" id="JADNRY010000044">
    <property type="protein sequence ID" value="KAF9070102.1"/>
    <property type="molecule type" value="Genomic_DNA"/>
</dbReference>
<keyword evidence="2" id="KW-1133">Transmembrane helix</keyword>
<keyword evidence="4" id="KW-1185">Reference proteome</keyword>
<comment type="caution">
    <text evidence="3">The sequence shown here is derived from an EMBL/GenBank/DDBJ whole genome shotgun (WGS) entry which is preliminary data.</text>
</comment>
<keyword evidence="2" id="KW-0472">Membrane</keyword>
<dbReference type="AlphaFoldDB" id="A0A9P5PVW6"/>
<accession>A0A9P5PVW6</accession>
<proteinExistence type="predicted"/>
<evidence type="ECO:0000313" key="4">
    <source>
        <dbReference type="Proteomes" id="UP000772434"/>
    </source>
</evidence>
<dbReference type="Proteomes" id="UP000772434">
    <property type="component" value="Unassembled WGS sequence"/>
</dbReference>
<sequence length="124" mass="13716">MPIPNATIKVLVNELDSLSSSQAAGQQTMTPMIAGSVCGGLMAIAWIIGFGIYFRKRYMRKLRNRGKLPPRDEKKSKEKPEETIVIPQDPAILIGHRPGERYVGGELQPTSSNRVYDPENAHPS</sequence>
<gene>
    <name evidence="3" type="ORF">BDP27DRAFT_1447195</name>
</gene>
<name>A0A9P5PVW6_9AGAR</name>
<feature type="transmembrane region" description="Helical" evidence="2">
    <location>
        <begin position="32"/>
        <end position="54"/>
    </location>
</feature>
<keyword evidence="2" id="KW-0812">Transmembrane</keyword>
<dbReference type="OrthoDB" id="3184377at2759"/>
<feature type="region of interest" description="Disordered" evidence="1">
    <location>
        <begin position="102"/>
        <end position="124"/>
    </location>
</feature>
<protein>
    <submittedName>
        <fullName evidence="3">Uncharacterized protein</fullName>
    </submittedName>
</protein>
<organism evidence="3 4">
    <name type="scientific">Rhodocollybia butyracea</name>
    <dbReference type="NCBI Taxonomy" id="206335"/>
    <lineage>
        <taxon>Eukaryota</taxon>
        <taxon>Fungi</taxon>
        <taxon>Dikarya</taxon>
        <taxon>Basidiomycota</taxon>
        <taxon>Agaricomycotina</taxon>
        <taxon>Agaricomycetes</taxon>
        <taxon>Agaricomycetidae</taxon>
        <taxon>Agaricales</taxon>
        <taxon>Marasmiineae</taxon>
        <taxon>Omphalotaceae</taxon>
        <taxon>Rhodocollybia</taxon>
    </lineage>
</organism>
<evidence type="ECO:0000256" key="1">
    <source>
        <dbReference type="SAM" id="MobiDB-lite"/>
    </source>
</evidence>
<reference evidence="3" key="1">
    <citation type="submission" date="2020-11" db="EMBL/GenBank/DDBJ databases">
        <authorList>
            <consortium name="DOE Joint Genome Institute"/>
            <person name="Ahrendt S."/>
            <person name="Riley R."/>
            <person name="Andreopoulos W."/>
            <person name="Labutti K."/>
            <person name="Pangilinan J."/>
            <person name="Ruiz-Duenas F.J."/>
            <person name="Barrasa J.M."/>
            <person name="Sanchez-Garcia M."/>
            <person name="Camarero S."/>
            <person name="Miyauchi S."/>
            <person name="Serrano A."/>
            <person name="Linde D."/>
            <person name="Babiker R."/>
            <person name="Drula E."/>
            <person name="Ayuso-Fernandez I."/>
            <person name="Pacheco R."/>
            <person name="Padilla G."/>
            <person name="Ferreira P."/>
            <person name="Barriuso J."/>
            <person name="Kellner H."/>
            <person name="Castanera R."/>
            <person name="Alfaro M."/>
            <person name="Ramirez L."/>
            <person name="Pisabarro A.G."/>
            <person name="Kuo A."/>
            <person name="Tritt A."/>
            <person name="Lipzen A."/>
            <person name="He G."/>
            <person name="Yan M."/>
            <person name="Ng V."/>
            <person name="Cullen D."/>
            <person name="Martin F."/>
            <person name="Rosso M.-N."/>
            <person name="Henrissat B."/>
            <person name="Hibbett D."/>
            <person name="Martinez A.T."/>
            <person name="Grigoriev I.V."/>
        </authorList>
    </citation>
    <scope>NUCLEOTIDE SEQUENCE</scope>
    <source>
        <strain evidence="3">AH 40177</strain>
    </source>
</reference>
<evidence type="ECO:0000256" key="2">
    <source>
        <dbReference type="SAM" id="Phobius"/>
    </source>
</evidence>
<evidence type="ECO:0000313" key="3">
    <source>
        <dbReference type="EMBL" id="KAF9070102.1"/>
    </source>
</evidence>
<feature type="region of interest" description="Disordered" evidence="1">
    <location>
        <begin position="64"/>
        <end position="83"/>
    </location>
</feature>
<feature type="compositionally biased region" description="Basic and acidic residues" evidence="1">
    <location>
        <begin position="69"/>
        <end position="82"/>
    </location>
</feature>